<dbReference type="Gene3D" id="3.40.50.300">
    <property type="entry name" value="P-loop containing nucleotide triphosphate hydrolases"/>
    <property type="match status" value="1"/>
</dbReference>
<dbReference type="EMBL" id="CP036271">
    <property type="protein sequence ID" value="QDT53217.1"/>
    <property type="molecule type" value="Genomic_DNA"/>
</dbReference>
<keyword evidence="3" id="KW-1185">Reference proteome</keyword>
<name>A0A517SAQ6_9PLAN</name>
<dbReference type="KEGG" id="ccos:Pan44_12330"/>
<gene>
    <name evidence="2" type="ORF">Pan44_12330</name>
</gene>
<proteinExistence type="predicted"/>
<organism evidence="2 3">
    <name type="scientific">Caulifigura coniformis</name>
    <dbReference type="NCBI Taxonomy" id="2527983"/>
    <lineage>
        <taxon>Bacteria</taxon>
        <taxon>Pseudomonadati</taxon>
        <taxon>Planctomycetota</taxon>
        <taxon>Planctomycetia</taxon>
        <taxon>Planctomycetales</taxon>
        <taxon>Planctomycetaceae</taxon>
        <taxon>Caulifigura</taxon>
    </lineage>
</organism>
<dbReference type="AlphaFoldDB" id="A0A517SAQ6"/>
<evidence type="ECO:0000256" key="1">
    <source>
        <dbReference type="SAM" id="MobiDB-lite"/>
    </source>
</evidence>
<sequence length="517" mass="57869">MSLSKLSPAEFLAQIRSKSKEKTEPTPPAPAVQMPSPESLVVEEPQEGDDEGEFVNSGRGGVVRKRRGETPDAIRGHRHLEALFERVNSLLGDPNAQDEGFRPKIPQDLREAGLTEEDVQRLCLKYLLQKGSASGREVSTQIRLPFGIVDPLLRQWKHEQLVAFKSAAEMGDYIYAITDTGRDRGKRYNEECTYFGAAPICLADYLRAMSAQTSCGLQVTEEALKRAFSDLLVRDELLDQLGPAINSGRGMFLFGEAGNGKTSLAERVTRCFGDTIWIPRALGIDGEIIRVFDPGVHEEVESPTTEGLFDLSGVDPRWVRITRPTVVAGGELTMQELEVTQNPQTKICEASLQLKSNGGTLVIDDFGRQTMPVTTLLNRWIVPLEKRYDYLNLPSGKKIQVPFDQLIIFSTNLEPKNLVDGAFLRRIPYKIKVPDPTLDHFRTLCSILAPKLGLIHDPEAVDYLLEKHYTATGRPLRSCQPRDLLLQVKNYCTYKQLPKRVTKEGFDYAVANYFSVM</sequence>
<accession>A0A517SAQ6</accession>
<dbReference type="Proteomes" id="UP000315700">
    <property type="component" value="Chromosome"/>
</dbReference>
<dbReference type="SUPFAM" id="SSF52540">
    <property type="entry name" value="P-loop containing nucleoside triphosphate hydrolases"/>
    <property type="match status" value="1"/>
</dbReference>
<reference evidence="2 3" key="1">
    <citation type="submission" date="2019-02" db="EMBL/GenBank/DDBJ databases">
        <title>Deep-cultivation of Planctomycetes and their phenomic and genomic characterization uncovers novel biology.</title>
        <authorList>
            <person name="Wiegand S."/>
            <person name="Jogler M."/>
            <person name="Boedeker C."/>
            <person name="Pinto D."/>
            <person name="Vollmers J."/>
            <person name="Rivas-Marin E."/>
            <person name="Kohn T."/>
            <person name="Peeters S.H."/>
            <person name="Heuer A."/>
            <person name="Rast P."/>
            <person name="Oberbeckmann S."/>
            <person name="Bunk B."/>
            <person name="Jeske O."/>
            <person name="Meyerdierks A."/>
            <person name="Storesund J.E."/>
            <person name="Kallscheuer N."/>
            <person name="Luecker S."/>
            <person name="Lage O.M."/>
            <person name="Pohl T."/>
            <person name="Merkel B.J."/>
            <person name="Hornburger P."/>
            <person name="Mueller R.-W."/>
            <person name="Bruemmer F."/>
            <person name="Labrenz M."/>
            <person name="Spormann A.M."/>
            <person name="Op den Camp H."/>
            <person name="Overmann J."/>
            <person name="Amann R."/>
            <person name="Jetten M.S.M."/>
            <person name="Mascher T."/>
            <person name="Medema M.H."/>
            <person name="Devos D.P."/>
            <person name="Kaster A.-K."/>
            <person name="Ovreas L."/>
            <person name="Rohde M."/>
            <person name="Galperin M.Y."/>
            <person name="Jogler C."/>
        </authorList>
    </citation>
    <scope>NUCLEOTIDE SEQUENCE [LARGE SCALE GENOMIC DNA]</scope>
    <source>
        <strain evidence="2 3">Pan44</strain>
    </source>
</reference>
<dbReference type="RefSeq" id="WP_197453895.1">
    <property type="nucleotide sequence ID" value="NZ_CP036271.1"/>
</dbReference>
<evidence type="ECO:0000313" key="3">
    <source>
        <dbReference type="Proteomes" id="UP000315700"/>
    </source>
</evidence>
<protein>
    <recommendedName>
        <fullName evidence="4">AAA+ ATPase domain-containing protein</fullName>
    </recommendedName>
</protein>
<dbReference type="InParanoid" id="A0A517SAQ6"/>
<evidence type="ECO:0008006" key="4">
    <source>
        <dbReference type="Google" id="ProtNLM"/>
    </source>
</evidence>
<feature type="region of interest" description="Disordered" evidence="1">
    <location>
        <begin position="1"/>
        <end position="70"/>
    </location>
</feature>
<dbReference type="InterPro" id="IPR027417">
    <property type="entry name" value="P-loop_NTPase"/>
</dbReference>
<evidence type="ECO:0000313" key="2">
    <source>
        <dbReference type="EMBL" id="QDT53217.1"/>
    </source>
</evidence>
<feature type="compositionally biased region" description="Acidic residues" evidence="1">
    <location>
        <begin position="44"/>
        <end position="53"/>
    </location>
</feature>